<dbReference type="EC" id="2.7.1.82" evidence="5"/>
<keyword evidence="1" id="KW-0443">Lipid metabolism</keyword>
<dbReference type="Pfam" id="PF01633">
    <property type="entry name" value="Choline_kinase"/>
    <property type="match status" value="1"/>
</dbReference>
<name>A0AAD9RHF0_9HYME</name>
<keyword evidence="7" id="KW-1185">Reference proteome</keyword>
<dbReference type="PANTHER" id="PTHR22603:SF66">
    <property type="entry name" value="ETHANOLAMINE KINASE"/>
    <property type="match status" value="1"/>
</dbReference>
<keyword evidence="1" id="KW-0444">Lipid biosynthesis</keyword>
<dbReference type="AlphaFoldDB" id="A0AAD9RHF0"/>
<comment type="caution">
    <text evidence="6">The sequence shown here is derived from an EMBL/GenBank/DDBJ whole genome shotgun (WGS) entry which is preliminary data.</text>
</comment>
<sequence length="384" mass="45558">MSTIEIFYFAKTTISFLNLLTEHIFIKRTLNSYRFILIMAEYCKCHEPHLDITIDENEIEKGAVEIIKAIRPSWPLDQLQFKLFTNGITNKLVGVWYPGHYNEMVLVRVYGHKTDLLINRKDETRNIRILYQAGYAHSLYATFNNGLAYEFLEGVTLTPETVRQPEIYTLIAKRMAQMHLLAPNHDEMSKDPVVWSKIEQFMKLMPKEFSDPDKQLQFTKLIKPYAVLEKEYQFLKETLSKTNSPVVFSHNDLLLGNVIYNRDENIVTFIDYEYSGYNYQAFDIANHFAEFPGLEFPDYSYFPEKHLQKTWLKVYLQTYNNTTKVPESEINQLYDEVNKFVLLPHFLWGCWGLIQSLHSYIDFDYLRYAAIRFDEYFRKKAELF</sequence>
<proteinExistence type="inferred from homology"/>
<keyword evidence="1" id="KW-0594">Phospholipid biosynthesis</keyword>
<organism evidence="6 7">
    <name type="scientific">Odynerus spinipes</name>
    <dbReference type="NCBI Taxonomy" id="1348599"/>
    <lineage>
        <taxon>Eukaryota</taxon>
        <taxon>Metazoa</taxon>
        <taxon>Ecdysozoa</taxon>
        <taxon>Arthropoda</taxon>
        <taxon>Hexapoda</taxon>
        <taxon>Insecta</taxon>
        <taxon>Pterygota</taxon>
        <taxon>Neoptera</taxon>
        <taxon>Endopterygota</taxon>
        <taxon>Hymenoptera</taxon>
        <taxon>Apocrita</taxon>
        <taxon>Aculeata</taxon>
        <taxon>Vespoidea</taxon>
        <taxon>Vespidae</taxon>
        <taxon>Eumeninae</taxon>
        <taxon>Odynerus</taxon>
    </lineage>
</organism>
<comment type="similarity">
    <text evidence="4">Belongs to the choline/ethanolamine kinase family.</text>
</comment>
<evidence type="ECO:0000256" key="3">
    <source>
        <dbReference type="ARBA" id="ARBA00037883"/>
    </source>
</evidence>
<dbReference type="InterPro" id="IPR011009">
    <property type="entry name" value="Kinase-like_dom_sf"/>
</dbReference>
<dbReference type="GO" id="GO:0004305">
    <property type="term" value="F:ethanolamine kinase activity"/>
    <property type="evidence" value="ECO:0007669"/>
    <property type="project" value="UniProtKB-EC"/>
</dbReference>
<dbReference type="GO" id="GO:0006646">
    <property type="term" value="P:phosphatidylethanolamine biosynthetic process"/>
    <property type="evidence" value="ECO:0007669"/>
    <property type="project" value="TreeGrafter"/>
</dbReference>
<keyword evidence="2" id="KW-1208">Phospholipid metabolism</keyword>
<evidence type="ECO:0000256" key="2">
    <source>
        <dbReference type="ARBA" id="ARBA00023264"/>
    </source>
</evidence>
<dbReference type="SUPFAM" id="SSF56112">
    <property type="entry name" value="Protein kinase-like (PK-like)"/>
    <property type="match status" value="1"/>
</dbReference>
<reference evidence="6" key="1">
    <citation type="submission" date="2021-08" db="EMBL/GenBank/DDBJ databases">
        <authorList>
            <person name="Misof B."/>
            <person name="Oliver O."/>
            <person name="Podsiadlowski L."/>
            <person name="Donath A."/>
            <person name="Peters R."/>
            <person name="Mayer C."/>
            <person name="Rust J."/>
            <person name="Gunkel S."/>
            <person name="Lesny P."/>
            <person name="Martin S."/>
            <person name="Oeyen J.P."/>
            <person name="Petersen M."/>
            <person name="Panagiotis P."/>
            <person name="Wilbrandt J."/>
            <person name="Tanja T."/>
        </authorList>
    </citation>
    <scope>NUCLEOTIDE SEQUENCE</scope>
    <source>
        <strain evidence="6">GBR_01_08_01A</strain>
        <tissue evidence="6">Thorax + abdomen</tissue>
    </source>
</reference>
<evidence type="ECO:0000313" key="7">
    <source>
        <dbReference type="Proteomes" id="UP001258017"/>
    </source>
</evidence>
<accession>A0AAD9RHF0</accession>
<dbReference type="Proteomes" id="UP001258017">
    <property type="component" value="Unassembled WGS sequence"/>
</dbReference>
<evidence type="ECO:0000256" key="4">
    <source>
        <dbReference type="ARBA" id="ARBA00038211"/>
    </source>
</evidence>
<evidence type="ECO:0000313" key="6">
    <source>
        <dbReference type="EMBL" id="KAK2579824.1"/>
    </source>
</evidence>
<dbReference type="PANTHER" id="PTHR22603">
    <property type="entry name" value="CHOLINE/ETHANOALAMINE KINASE"/>
    <property type="match status" value="1"/>
</dbReference>
<dbReference type="GO" id="GO:0005737">
    <property type="term" value="C:cytoplasm"/>
    <property type="evidence" value="ECO:0007669"/>
    <property type="project" value="TreeGrafter"/>
</dbReference>
<reference evidence="6" key="2">
    <citation type="journal article" date="2023" name="Commun. Biol.">
        <title>Intrasexual cuticular hydrocarbon dimorphism in a wasp sheds light on hydrocarbon biosynthesis genes in Hymenoptera.</title>
        <authorList>
            <person name="Moris V.C."/>
            <person name="Podsiadlowski L."/>
            <person name="Martin S."/>
            <person name="Oeyen J.P."/>
            <person name="Donath A."/>
            <person name="Petersen M."/>
            <person name="Wilbrandt J."/>
            <person name="Misof B."/>
            <person name="Liedtke D."/>
            <person name="Thamm M."/>
            <person name="Scheiner R."/>
            <person name="Schmitt T."/>
            <person name="Niehuis O."/>
        </authorList>
    </citation>
    <scope>NUCLEOTIDE SEQUENCE</scope>
    <source>
        <strain evidence="6">GBR_01_08_01A</strain>
    </source>
</reference>
<dbReference type="EMBL" id="JAIFRP010000073">
    <property type="protein sequence ID" value="KAK2579824.1"/>
    <property type="molecule type" value="Genomic_DNA"/>
</dbReference>
<dbReference type="CDD" id="cd05157">
    <property type="entry name" value="ETNK_euk"/>
    <property type="match status" value="1"/>
</dbReference>
<comment type="pathway">
    <text evidence="3">Phospholipid metabolism; phosphatidylethanolamine biosynthesis; phosphatidylethanolamine from ethanolamine: step 1/3.</text>
</comment>
<evidence type="ECO:0000256" key="5">
    <source>
        <dbReference type="ARBA" id="ARBA00038874"/>
    </source>
</evidence>
<dbReference type="Gene3D" id="3.90.1200.10">
    <property type="match status" value="1"/>
</dbReference>
<gene>
    <name evidence="6" type="ORF">KPH14_007510</name>
</gene>
<dbReference type="Gene3D" id="3.30.200.20">
    <property type="entry name" value="Phosphorylase Kinase, domain 1"/>
    <property type="match status" value="1"/>
</dbReference>
<protein>
    <recommendedName>
        <fullName evidence="5">ethanolamine kinase</fullName>
        <ecNumber evidence="5">2.7.1.82</ecNumber>
    </recommendedName>
</protein>
<evidence type="ECO:0000256" key="1">
    <source>
        <dbReference type="ARBA" id="ARBA00023209"/>
    </source>
</evidence>